<comment type="caution">
    <text evidence="3">The sequence shown here is derived from an EMBL/GenBank/DDBJ whole genome shotgun (WGS) entry which is preliminary data.</text>
</comment>
<keyword evidence="4" id="KW-1185">Reference proteome</keyword>
<keyword evidence="2" id="KW-0812">Transmembrane</keyword>
<protein>
    <submittedName>
        <fullName evidence="3">Uncharacterized protein</fullName>
    </submittedName>
</protein>
<feature type="compositionally biased region" description="Polar residues" evidence="1">
    <location>
        <begin position="74"/>
        <end position="97"/>
    </location>
</feature>
<evidence type="ECO:0000256" key="1">
    <source>
        <dbReference type="SAM" id="MobiDB-lite"/>
    </source>
</evidence>
<proteinExistence type="predicted"/>
<dbReference type="EMBL" id="JBANRG010000006">
    <property type="protein sequence ID" value="KAK7465516.1"/>
    <property type="molecule type" value="Genomic_DNA"/>
</dbReference>
<gene>
    <name evidence="3" type="ORF">VKT23_005490</name>
</gene>
<reference evidence="3 4" key="1">
    <citation type="submission" date="2024-01" db="EMBL/GenBank/DDBJ databases">
        <title>A draft genome for the cacao thread blight pathogen Marasmiellus scandens.</title>
        <authorList>
            <person name="Baruah I.K."/>
            <person name="Leung J."/>
            <person name="Bukari Y."/>
            <person name="Amoako-Attah I."/>
            <person name="Meinhardt L.W."/>
            <person name="Bailey B.A."/>
            <person name="Cohen S.P."/>
        </authorList>
    </citation>
    <scope>NUCLEOTIDE SEQUENCE [LARGE SCALE GENOMIC DNA]</scope>
    <source>
        <strain evidence="3 4">GH-19</strain>
    </source>
</reference>
<dbReference type="Proteomes" id="UP001498398">
    <property type="component" value="Unassembled WGS sequence"/>
</dbReference>
<feature type="region of interest" description="Disordered" evidence="1">
    <location>
        <begin position="52"/>
        <end position="103"/>
    </location>
</feature>
<organism evidence="3 4">
    <name type="scientific">Marasmiellus scandens</name>
    <dbReference type="NCBI Taxonomy" id="2682957"/>
    <lineage>
        <taxon>Eukaryota</taxon>
        <taxon>Fungi</taxon>
        <taxon>Dikarya</taxon>
        <taxon>Basidiomycota</taxon>
        <taxon>Agaricomycotina</taxon>
        <taxon>Agaricomycetes</taxon>
        <taxon>Agaricomycetidae</taxon>
        <taxon>Agaricales</taxon>
        <taxon>Marasmiineae</taxon>
        <taxon>Omphalotaceae</taxon>
        <taxon>Marasmiellus</taxon>
    </lineage>
</organism>
<name>A0ABR1JQX5_9AGAR</name>
<evidence type="ECO:0000313" key="4">
    <source>
        <dbReference type="Proteomes" id="UP001498398"/>
    </source>
</evidence>
<sequence>MAAVSNGGPNVGKDILIRCAGFFVGSVGFALSVLAALLHLVYVPPQNPEAVEYKRRPSSQVRRRSKRRSTPSSDNTTHSLSTPRSSYFESKSDSSPPHSAKSEKAFAREQVVFVTRPSVDLDTPTTLDSGNFSSEESPTDASSRRKLCTCRAKDPSKKCSGKCLFKVLRKTPSEPSCLSPPCVSSASKKKSQPRLRTQPYEAPYFLPTPDSVPRRPSPMRAQTMPPPQREVPKMLERSAVTINTEIPSKSPPKEHVRDVLPPGTTRR</sequence>
<keyword evidence="2" id="KW-0472">Membrane</keyword>
<accession>A0ABR1JQX5</accession>
<evidence type="ECO:0000256" key="2">
    <source>
        <dbReference type="SAM" id="Phobius"/>
    </source>
</evidence>
<feature type="region of interest" description="Disordered" evidence="1">
    <location>
        <begin position="176"/>
        <end position="267"/>
    </location>
</feature>
<evidence type="ECO:0000313" key="3">
    <source>
        <dbReference type="EMBL" id="KAK7465516.1"/>
    </source>
</evidence>
<feature type="compositionally biased region" description="Polar residues" evidence="1">
    <location>
        <begin position="123"/>
        <end position="141"/>
    </location>
</feature>
<feature type="region of interest" description="Disordered" evidence="1">
    <location>
        <begin position="120"/>
        <end position="142"/>
    </location>
</feature>
<keyword evidence="2" id="KW-1133">Transmembrane helix</keyword>
<feature type="transmembrane region" description="Helical" evidence="2">
    <location>
        <begin position="20"/>
        <end position="42"/>
    </location>
</feature>